<feature type="compositionally biased region" description="Polar residues" evidence="7">
    <location>
        <begin position="498"/>
        <end position="512"/>
    </location>
</feature>
<evidence type="ECO:0000256" key="6">
    <source>
        <dbReference type="PROSITE-ProRule" id="PRU01263"/>
    </source>
</evidence>
<feature type="binding site" evidence="6">
    <location>
        <position position="8"/>
    </location>
    <ligand>
        <name>Zn(2+)</name>
        <dbReference type="ChEBI" id="CHEBI:29105"/>
    </ligand>
</feature>
<keyword evidence="1 6" id="KW-0479">Metal-binding</keyword>
<dbReference type="Gene3D" id="3.40.1800.20">
    <property type="match status" value="1"/>
</dbReference>
<organism evidence="11 12">
    <name type="scientific">Bombyx mandarina</name>
    <name type="common">Wild silk moth</name>
    <name type="synonym">Wild silkworm</name>
    <dbReference type="NCBI Taxonomy" id="7092"/>
    <lineage>
        <taxon>Eukaryota</taxon>
        <taxon>Metazoa</taxon>
        <taxon>Ecdysozoa</taxon>
        <taxon>Arthropoda</taxon>
        <taxon>Hexapoda</taxon>
        <taxon>Insecta</taxon>
        <taxon>Pterygota</taxon>
        <taxon>Neoptera</taxon>
        <taxon>Endopterygota</taxon>
        <taxon>Lepidoptera</taxon>
        <taxon>Glossata</taxon>
        <taxon>Ditrysia</taxon>
        <taxon>Bombycoidea</taxon>
        <taxon>Bombycidae</taxon>
        <taxon>Bombycinae</taxon>
        <taxon>Bombyx</taxon>
    </lineage>
</organism>
<feature type="domain" description="C2H2-type" evidence="8">
    <location>
        <begin position="1041"/>
        <end position="1069"/>
    </location>
</feature>
<feature type="domain" description="C2H2-type" evidence="8">
    <location>
        <begin position="251"/>
        <end position="278"/>
    </location>
</feature>
<dbReference type="InterPro" id="IPR007110">
    <property type="entry name" value="Ig-like_dom"/>
</dbReference>
<keyword evidence="3 5" id="KW-0863">Zinc-finger</keyword>
<feature type="domain" description="C2H2-type" evidence="8">
    <location>
        <begin position="980"/>
        <end position="1007"/>
    </location>
</feature>
<feature type="domain" description="C2H2-type" evidence="8">
    <location>
        <begin position="1410"/>
        <end position="1438"/>
    </location>
</feature>
<feature type="domain" description="C2H2-type" evidence="8">
    <location>
        <begin position="1248"/>
        <end position="1276"/>
    </location>
</feature>
<protein>
    <submittedName>
        <fullName evidence="12">Zinc finger protein 729-like</fullName>
    </submittedName>
</protein>
<dbReference type="Proteomes" id="UP000504629">
    <property type="component" value="Unplaced"/>
</dbReference>
<dbReference type="PROSITE" id="PS50835">
    <property type="entry name" value="IG_LIKE"/>
    <property type="match status" value="1"/>
</dbReference>
<feature type="compositionally biased region" description="Acidic residues" evidence="7">
    <location>
        <begin position="1530"/>
        <end position="1539"/>
    </location>
</feature>
<feature type="domain" description="C2H2-type" evidence="8">
    <location>
        <begin position="294"/>
        <end position="322"/>
    </location>
</feature>
<dbReference type="InterPro" id="IPR013087">
    <property type="entry name" value="Znf_C2H2_type"/>
</dbReference>
<evidence type="ECO:0000256" key="1">
    <source>
        <dbReference type="ARBA" id="ARBA00022723"/>
    </source>
</evidence>
<dbReference type="Gene3D" id="3.30.160.60">
    <property type="entry name" value="Classic Zinc Finger"/>
    <property type="match status" value="12"/>
</dbReference>
<dbReference type="SUPFAM" id="SSF57716">
    <property type="entry name" value="Glucocorticoid receptor-like (DNA-binding domain)"/>
    <property type="match status" value="1"/>
</dbReference>
<dbReference type="PROSITE" id="PS50157">
    <property type="entry name" value="ZINC_FINGER_C2H2_2"/>
    <property type="match status" value="18"/>
</dbReference>
<evidence type="ECO:0000256" key="3">
    <source>
        <dbReference type="ARBA" id="ARBA00022771"/>
    </source>
</evidence>
<feature type="binding site" evidence="6">
    <location>
        <position position="55"/>
    </location>
    <ligand>
        <name>Zn(2+)</name>
        <dbReference type="ChEBI" id="CHEBI:29105"/>
    </ligand>
</feature>
<feature type="domain" description="C2H2-type" evidence="8">
    <location>
        <begin position="1188"/>
        <end position="1210"/>
    </location>
</feature>
<feature type="domain" description="C2H2-type" evidence="8">
    <location>
        <begin position="202"/>
        <end position="229"/>
    </location>
</feature>
<evidence type="ECO:0000256" key="7">
    <source>
        <dbReference type="SAM" id="MobiDB-lite"/>
    </source>
</evidence>
<dbReference type="GO" id="GO:0008270">
    <property type="term" value="F:zinc ion binding"/>
    <property type="evidence" value="ECO:0007669"/>
    <property type="project" value="UniProtKB-UniRule"/>
</dbReference>
<dbReference type="PROSITE" id="PS00028">
    <property type="entry name" value="ZINC_FINGER_C2H2_1"/>
    <property type="match status" value="21"/>
</dbReference>
<feature type="domain" description="ZAD" evidence="10">
    <location>
        <begin position="6"/>
        <end position="79"/>
    </location>
</feature>
<sequence length="1619" mass="186347">MALKLGKCRLCLKLGDFYSIFTMDNAVQLAEMVMECARIKVYEGDGLPDKICSECIQKLSSAYIFKQQCERADQELRRNYVPPPGFSVSPAPTSRQSNDSAISTQTDSSNVKNSASDGKLTNVQRSRKRSIDSDNTSTSSVPKSQTGNSKRIEELRRTSKRAKVQPKYFQVDSDCDDVASPISFAESGGTDTEECPVKNKSYSCSVCNKDFKSGLSLSNHSRIHKNDSVSEYASLGTPNKLGSDVKEEEPLTCQKCGKSFKLKIMLNRHKCETSGHKELLVSLKPIDGGQYINMSCEFCSAKFYTIESLENHMKLAHAASPKNVLERPEKPDRVPVPCLFCRELFDDYPLHNSHFNSCEKKIPLQSFDCPLCDKNTPNRTGYFLHLRVVHFKYVQSDAATSARQCRICNKKLATEAMLIAHLASHVTNNDAVDAVNSSPKESTADKRASPSTPGEPLKCSYCDRTFLYKKSLSNHERKHEDGTLTVKLEDNVNDSHNDSSLLSETNRASDTDSSQDETYDFTCDVCDKQFSYRKQYIHHKKTKHTMCAGVKRSKITLKNCTVTCRICDVEMKVSDVKEHNQKHLSENMNPRNIYSCNECDEKFKSCKGLADHIKFVHRLKQTPPAKLSNSMKFDGPDLADFCEVVVTKTEPLDRIQTHNGFKEVPLIDQYSDATPGPPDGDATSCHICGKNMPTLISLKRHVNWHLRVGNNIEKQVECFVCQQVFRFQCHYKAHMREHYRDPNIDPKLLICSICNRKSKHLRAAQMHMIFHKQTRFQNKDYQCAICKKVFQNRKLYLYHMSVHQRKGESGQNTIVGLHSSGTGLPNKAESGEDGSLTCQICGKVCNSESSLKHHTVWHNSKTLLYGARYECPVCKVQFTNKRYLAIHERTHYEDDNGPYKCKVCGKGFIDEDYHRRHQMSHNFSHSSHKKRIENMRKGKVKCPYCPRYFDVLKLFRHLKSSHPQSKMIKSEAEPPPQRQYSCKLCAKQFRDEKRLQHHEEAHLRKPEFFKCKFCGKKTISLKNHRIHIKSHLTSKFTDAPLKCSRCEETFVRGYDLHHHLRDSHGVHETWIAERTEPALDGPLHHLQCSICFKILASKGNFERHIDYHNSLRCNYCFDYFTTPRFLEGHLAFSCAKKKLIGDTEVYPKKLKCDICYKAFHLQVKLDCHRRTQHAIRVSREARVGNKKTVCDFCFKVFESEDILNSHKKYHRTIGYYGCIYCKKKFGTPTLYRKHKTYHLSQKNEENPTKCEHCDETFVAFRDMIQHMRSAHGDHKEWIVMPKDSVEEKCHICNKIFFNLHKHLAYHEENRCKKCGKYFFSEADFDGHLCAIESDDEAAADVNNAGAPAYEECRFCFKPITRKNTKRLHDGIHKTSGAISCRFCTFKFKTMDSFRVHAFSHRSRKYNAKPIKCRKCGEKFVKYGPFIKHMRNVHKSTKKVHYRATVQPEECVVCGDHFPNLHNHYRAHLLNRCQLCKKYFTSFKLFSAHECDKEDSDPSKVFTSDANLDFLIRTYVPKEERDDEKYYGYTDSEEENETEDQTANQSPVISDVLSLFRPNEAKYDEDSQTEEVKSESVDSPGEEVKSQEGGDQLDDNVVNLIDDELIEIEDQVPIIVLDDD</sequence>
<dbReference type="PANTHER" id="PTHR24379">
    <property type="entry name" value="KRAB AND ZINC FINGER DOMAIN-CONTAINING"/>
    <property type="match status" value="1"/>
</dbReference>
<proteinExistence type="predicted"/>
<dbReference type="SMART" id="SM00868">
    <property type="entry name" value="zf-AD"/>
    <property type="match status" value="1"/>
</dbReference>
<feature type="domain" description="Ig-like" evidence="9">
    <location>
        <begin position="828"/>
        <end position="903"/>
    </location>
</feature>
<evidence type="ECO:0000259" key="10">
    <source>
        <dbReference type="PROSITE" id="PS51915"/>
    </source>
</evidence>
<feature type="region of interest" description="Disordered" evidence="7">
    <location>
        <begin position="80"/>
        <end position="163"/>
    </location>
</feature>
<feature type="domain" description="C2H2-type" evidence="8">
    <location>
        <begin position="781"/>
        <end position="808"/>
    </location>
</feature>
<dbReference type="SMART" id="SM00355">
    <property type="entry name" value="ZnF_C2H2"/>
    <property type="match status" value="32"/>
</dbReference>
<feature type="compositionally biased region" description="Basic and acidic residues" evidence="7">
    <location>
        <begin position="1560"/>
        <end position="1587"/>
    </location>
</feature>
<dbReference type="GO" id="GO:0005634">
    <property type="term" value="C:nucleus"/>
    <property type="evidence" value="ECO:0007669"/>
    <property type="project" value="InterPro"/>
</dbReference>
<feature type="domain" description="C2H2-type" evidence="8">
    <location>
        <begin position="899"/>
        <end position="930"/>
    </location>
</feature>
<feature type="domain" description="C2H2-type" evidence="8">
    <location>
        <begin position="457"/>
        <end position="479"/>
    </location>
</feature>
<gene>
    <name evidence="12" type="primary">LOC114245777</name>
</gene>
<keyword evidence="2" id="KW-0677">Repeat</keyword>
<evidence type="ECO:0000256" key="4">
    <source>
        <dbReference type="ARBA" id="ARBA00022833"/>
    </source>
</evidence>
<feature type="compositionally biased region" description="Polar residues" evidence="7">
    <location>
        <begin position="133"/>
        <end position="149"/>
    </location>
</feature>
<dbReference type="GeneID" id="114245777"/>
<feature type="domain" description="C2H2-type" evidence="8">
    <location>
        <begin position="521"/>
        <end position="545"/>
    </location>
</feature>
<dbReference type="KEGG" id="bman:114245777"/>
<evidence type="ECO:0000313" key="12">
    <source>
        <dbReference type="RefSeq" id="XP_028033851.1"/>
    </source>
</evidence>
<feature type="domain" description="C2H2-type" evidence="8">
    <location>
        <begin position="1150"/>
        <end position="1174"/>
    </location>
</feature>
<feature type="domain" description="C2H2-type" evidence="8">
    <location>
        <begin position="594"/>
        <end position="622"/>
    </location>
</feature>
<dbReference type="OrthoDB" id="9970574at2759"/>
<feature type="region of interest" description="Disordered" evidence="7">
    <location>
        <begin position="433"/>
        <end position="455"/>
    </location>
</feature>
<feature type="domain" description="C2H2-type" evidence="8">
    <location>
        <begin position="869"/>
        <end position="896"/>
    </location>
</feature>
<dbReference type="PANTHER" id="PTHR24379:SF121">
    <property type="entry name" value="C2H2-TYPE DOMAIN-CONTAINING PROTEIN"/>
    <property type="match status" value="1"/>
</dbReference>
<feature type="compositionally biased region" description="Basic and acidic residues" evidence="7">
    <location>
        <begin position="483"/>
        <end position="497"/>
    </location>
</feature>
<feature type="domain" description="C2H2-type" evidence="8">
    <location>
        <begin position="1009"/>
        <end position="1036"/>
    </location>
</feature>
<feature type="domain" description="C2H2-type" evidence="8">
    <location>
        <begin position="1216"/>
        <end position="1243"/>
    </location>
</feature>
<reference evidence="12" key="1">
    <citation type="submission" date="2025-08" db="UniProtKB">
        <authorList>
            <consortium name="RefSeq"/>
        </authorList>
    </citation>
    <scope>IDENTIFICATION</scope>
    <source>
        <tissue evidence="12">Silk gland</tissue>
    </source>
</reference>
<feature type="region of interest" description="Disordered" evidence="7">
    <location>
        <begin position="483"/>
        <end position="517"/>
    </location>
</feature>
<evidence type="ECO:0000256" key="5">
    <source>
        <dbReference type="PROSITE-ProRule" id="PRU00042"/>
    </source>
</evidence>
<dbReference type="SUPFAM" id="SSF57667">
    <property type="entry name" value="beta-beta-alpha zinc fingers"/>
    <property type="match status" value="6"/>
</dbReference>
<evidence type="ECO:0000256" key="2">
    <source>
        <dbReference type="ARBA" id="ARBA00022737"/>
    </source>
</evidence>
<evidence type="ECO:0000259" key="8">
    <source>
        <dbReference type="PROSITE" id="PS50157"/>
    </source>
</evidence>
<feature type="region of interest" description="Disordered" evidence="7">
    <location>
        <begin position="1560"/>
        <end position="1595"/>
    </location>
</feature>
<feature type="binding site" evidence="6">
    <location>
        <position position="52"/>
    </location>
    <ligand>
        <name>Zn(2+)</name>
        <dbReference type="ChEBI" id="CHEBI:29105"/>
    </ligand>
</feature>
<dbReference type="Pfam" id="PF12874">
    <property type="entry name" value="zf-met"/>
    <property type="match status" value="2"/>
</dbReference>
<feature type="region of interest" description="Disordered" evidence="7">
    <location>
        <begin position="1521"/>
        <end position="1548"/>
    </location>
</feature>
<feature type="domain" description="C2H2-type" evidence="8">
    <location>
        <begin position="836"/>
        <end position="863"/>
    </location>
</feature>
<feature type="compositionally biased region" description="Polar residues" evidence="7">
    <location>
        <begin position="90"/>
        <end position="124"/>
    </location>
</feature>
<dbReference type="RefSeq" id="XP_028033851.1">
    <property type="nucleotide sequence ID" value="XM_028178050.1"/>
</dbReference>
<name>A0A6J2JVI8_BOMMA</name>
<accession>A0A6J2JVI8</accession>
<dbReference type="InterPro" id="IPR036236">
    <property type="entry name" value="Znf_C2H2_sf"/>
</dbReference>
<evidence type="ECO:0000313" key="11">
    <source>
        <dbReference type="Proteomes" id="UP000504629"/>
    </source>
</evidence>
<keyword evidence="11" id="KW-1185">Reference proteome</keyword>
<dbReference type="Pfam" id="PF07776">
    <property type="entry name" value="zf-AD"/>
    <property type="match status" value="1"/>
</dbReference>
<dbReference type="InterPro" id="IPR012934">
    <property type="entry name" value="Znf_AD"/>
</dbReference>
<feature type="binding site" evidence="6">
    <location>
        <position position="11"/>
    </location>
    <ligand>
        <name>Zn(2+)</name>
        <dbReference type="ChEBI" id="CHEBI:29105"/>
    </ligand>
</feature>
<dbReference type="PROSITE" id="PS51915">
    <property type="entry name" value="ZAD"/>
    <property type="match status" value="1"/>
</dbReference>
<keyword evidence="4 6" id="KW-0862">Zinc</keyword>
<evidence type="ECO:0000259" key="9">
    <source>
        <dbReference type="PROSITE" id="PS50835"/>
    </source>
</evidence>
<dbReference type="Pfam" id="PF00096">
    <property type="entry name" value="zf-C2H2"/>
    <property type="match status" value="1"/>
</dbReference>